<keyword evidence="2" id="KW-1185">Reference proteome</keyword>
<name>A0A076YQH3_9CAUD</name>
<reference evidence="1 2" key="1">
    <citation type="submission" date="2014-07" db="EMBL/GenBank/DDBJ databases">
        <title>Genomic characterization of two T7-like Mesorhizobium loti phages vB_MloP_Lo5R7ANS and vB_MloP_Cp1R7ANS-C2.</title>
        <authorList>
            <person name="Halmillawewa A.P."/>
            <person name="Perry B."/>
            <person name="Gavard R."/>
            <person name="Yost C.K."/>
            <person name="Hynes M.F."/>
        </authorList>
    </citation>
    <scope>NUCLEOTIDE SEQUENCE [LARGE SCALE GENOMIC DNA]</scope>
</reference>
<dbReference type="EMBL" id="KM199771">
    <property type="protein sequence ID" value="AIK68476.1"/>
    <property type="molecule type" value="Genomic_DNA"/>
</dbReference>
<dbReference type="Proteomes" id="UP000201609">
    <property type="component" value="Segment"/>
</dbReference>
<dbReference type="GeneID" id="22109813"/>
<gene>
    <name evidence="1" type="ORF">Lo5R7ANS_06</name>
</gene>
<protein>
    <submittedName>
        <fullName evidence="1">Uncharacterized protein</fullName>
    </submittedName>
</protein>
<dbReference type="KEGG" id="vg:22109813"/>
<sequence>MMFKSLIWYRNAVGTLRSSGDLLDPAYEAMGSLDAAHKALHRATPFVRSQAISVEVTICTPNNGYPVRSSRDPWDYGSTKQYTVDQLVGVPA</sequence>
<evidence type="ECO:0000313" key="2">
    <source>
        <dbReference type="Proteomes" id="UP000201609"/>
    </source>
</evidence>
<accession>A0A076YQH3</accession>
<organism evidence="1 2">
    <name type="scientific">Mesorhizobium phage vB_MloP_Lo5R7ANS</name>
    <dbReference type="NCBI Taxonomy" id="1527771"/>
    <lineage>
        <taxon>Viruses</taxon>
        <taxon>Duplodnaviria</taxon>
        <taxon>Heunggongvirae</taxon>
        <taxon>Uroviricota</taxon>
        <taxon>Caudoviricetes</taxon>
        <taxon>Autographivirales</taxon>
        <taxon>Pairvirus</taxon>
        <taxon>Pairvirus Lo5R7ANS</taxon>
    </lineage>
</organism>
<proteinExistence type="predicted"/>
<evidence type="ECO:0000313" key="1">
    <source>
        <dbReference type="EMBL" id="AIK68476.1"/>
    </source>
</evidence>
<dbReference type="RefSeq" id="YP_009100053.1">
    <property type="nucleotide sequence ID" value="NC_025431.1"/>
</dbReference>